<proteinExistence type="predicted"/>
<evidence type="ECO:0000256" key="1">
    <source>
        <dbReference type="SAM" id="Phobius"/>
    </source>
</evidence>
<name>A0A2T0B260_9CLOT</name>
<reference evidence="2 3" key="1">
    <citation type="submission" date="2018-03" db="EMBL/GenBank/DDBJ databases">
        <title>Genome sequence of Clostridium liquoris DSM 100320.</title>
        <authorList>
            <person name="Poehlein A."/>
            <person name="Daniel R."/>
        </authorList>
    </citation>
    <scope>NUCLEOTIDE SEQUENCE [LARGE SCALE GENOMIC DNA]</scope>
    <source>
        <strain evidence="2 3">DSM 100320</strain>
    </source>
</reference>
<evidence type="ECO:0008006" key="4">
    <source>
        <dbReference type="Google" id="ProtNLM"/>
    </source>
</evidence>
<sequence length="220" mass="25587">MKNSINPTKQNIRIKQYLGWFVTFVFPLAAKQLMEITLMPIAVAIFYWIACGILLRYTMYKSLPYFKPQCKKVTKEIIILFLVTFICAFLYNRYNIVTYAKINKDLIISVIIFTVLNGIFEPLVWVNIFDLAGNKLKINGFLAAFIYTILMHFLFWNRIISFPQGNRSLFIICQGIMFIISFVIYAKTEDITIFSIQQIIYNLILVLFGGFGVSSFLNIK</sequence>
<feature type="transmembrane region" description="Helical" evidence="1">
    <location>
        <begin position="36"/>
        <end position="57"/>
    </location>
</feature>
<feature type="transmembrane region" description="Helical" evidence="1">
    <location>
        <begin position="138"/>
        <end position="156"/>
    </location>
</feature>
<dbReference type="AlphaFoldDB" id="A0A2T0B260"/>
<dbReference type="OrthoDB" id="1900927at2"/>
<organism evidence="2 3">
    <name type="scientific">Clostridium liquoris</name>
    <dbReference type="NCBI Taxonomy" id="1289519"/>
    <lineage>
        <taxon>Bacteria</taxon>
        <taxon>Bacillati</taxon>
        <taxon>Bacillota</taxon>
        <taxon>Clostridia</taxon>
        <taxon>Eubacteriales</taxon>
        <taxon>Clostridiaceae</taxon>
        <taxon>Clostridium</taxon>
    </lineage>
</organism>
<gene>
    <name evidence="2" type="ORF">CLLI_21090</name>
</gene>
<dbReference type="RefSeq" id="WP_106064180.1">
    <property type="nucleotide sequence ID" value="NZ_PVXO01000055.1"/>
</dbReference>
<protein>
    <recommendedName>
        <fullName evidence="4">CAAX amino terminal protease self-immunity</fullName>
    </recommendedName>
</protein>
<feature type="transmembrane region" description="Helical" evidence="1">
    <location>
        <begin position="106"/>
        <end position="126"/>
    </location>
</feature>
<keyword evidence="1" id="KW-0472">Membrane</keyword>
<feature type="transmembrane region" description="Helical" evidence="1">
    <location>
        <begin position="77"/>
        <end position="94"/>
    </location>
</feature>
<dbReference type="EMBL" id="PVXO01000055">
    <property type="protein sequence ID" value="PRR77899.1"/>
    <property type="molecule type" value="Genomic_DNA"/>
</dbReference>
<accession>A0A2T0B260</accession>
<feature type="transmembrane region" description="Helical" evidence="1">
    <location>
        <begin position="199"/>
        <end position="219"/>
    </location>
</feature>
<evidence type="ECO:0000313" key="3">
    <source>
        <dbReference type="Proteomes" id="UP000239706"/>
    </source>
</evidence>
<comment type="caution">
    <text evidence="2">The sequence shown here is derived from an EMBL/GenBank/DDBJ whole genome shotgun (WGS) entry which is preliminary data.</text>
</comment>
<evidence type="ECO:0000313" key="2">
    <source>
        <dbReference type="EMBL" id="PRR77899.1"/>
    </source>
</evidence>
<keyword evidence="1" id="KW-1133">Transmembrane helix</keyword>
<keyword evidence="3" id="KW-1185">Reference proteome</keyword>
<keyword evidence="1" id="KW-0812">Transmembrane</keyword>
<feature type="transmembrane region" description="Helical" evidence="1">
    <location>
        <begin position="168"/>
        <end position="187"/>
    </location>
</feature>
<dbReference type="Proteomes" id="UP000239706">
    <property type="component" value="Unassembled WGS sequence"/>
</dbReference>